<organism evidence="8 9">
    <name type="scientific">Candidatus Raymondbacteria bacterium RIFOXYD12_FULL_49_13</name>
    <dbReference type="NCBI Taxonomy" id="1817890"/>
    <lineage>
        <taxon>Bacteria</taxon>
        <taxon>Raymondiibacteriota</taxon>
    </lineage>
</organism>
<name>A0A1F7F927_UNCRA</name>
<evidence type="ECO:0000256" key="4">
    <source>
        <dbReference type="ARBA" id="ARBA00022452"/>
    </source>
</evidence>
<dbReference type="Gene3D" id="1.20.1600.10">
    <property type="entry name" value="Outer membrane efflux proteins (OEP)"/>
    <property type="match status" value="1"/>
</dbReference>
<evidence type="ECO:0000256" key="1">
    <source>
        <dbReference type="ARBA" id="ARBA00004442"/>
    </source>
</evidence>
<comment type="similarity">
    <text evidence="2">Belongs to the outer membrane factor (OMF) (TC 1.B.17) family.</text>
</comment>
<evidence type="ECO:0000256" key="7">
    <source>
        <dbReference type="ARBA" id="ARBA00023237"/>
    </source>
</evidence>
<keyword evidence="5" id="KW-0812">Transmembrane</keyword>
<evidence type="ECO:0000313" key="9">
    <source>
        <dbReference type="Proteomes" id="UP000179243"/>
    </source>
</evidence>
<comment type="subcellular location">
    <subcellularLocation>
        <location evidence="1">Cell outer membrane</location>
    </subcellularLocation>
</comment>
<keyword evidence="7" id="KW-0998">Cell outer membrane</keyword>
<keyword evidence="3" id="KW-0813">Transport</keyword>
<dbReference type="GO" id="GO:0015562">
    <property type="term" value="F:efflux transmembrane transporter activity"/>
    <property type="evidence" value="ECO:0007669"/>
    <property type="project" value="InterPro"/>
</dbReference>
<dbReference type="Proteomes" id="UP000179243">
    <property type="component" value="Unassembled WGS sequence"/>
</dbReference>
<evidence type="ECO:0008006" key="10">
    <source>
        <dbReference type="Google" id="ProtNLM"/>
    </source>
</evidence>
<evidence type="ECO:0000256" key="5">
    <source>
        <dbReference type="ARBA" id="ARBA00022692"/>
    </source>
</evidence>
<dbReference type="EMBL" id="MFYX01000098">
    <property type="protein sequence ID" value="OGK03027.1"/>
    <property type="molecule type" value="Genomic_DNA"/>
</dbReference>
<dbReference type="InterPro" id="IPR051906">
    <property type="entry name" value="TolC-like"/>
</dbReference>
<dbReference type="PANTHER" id="PTHR30026:SF20">
    <property type="entry name" value="OUTER MEMBRANE PROTEIN TOLC"/>
    <property type="match status" value="1"/>
</dbReference>
<keyword evidence="6" id="KW-0472">Membrane</keyword>
<dbReference type="GO" id="GO:1990281">
    <property type="term" value="C:efflux pump complex"/>
    <property type="evidence" value="ECO:0007669"/>
    <property type="project" value="TreeGrafter"/>
</dbReference>
<reference evidence="8 9" key="1">
    <citation type="journal article" date="2016" name="Nat. Commun.">
        <title>Thousands of microbial genomes shed light on interconnected biogeochemical processes in an aquifer system.</title>
        <authorList>
            <person name="Anantharaman K."/>
            <person name="Brown C.T."/>
            <person name="Hug L.A."/>
            <person name="Sharon I."/>
            <person name="Castelle C.J."/>
            <person name="Probst A.J."/>
            <person name="Thomas B.C."/>
            <person name="Singh A."/>
            <person name="Wilkins M.J."/>
            <person name="Karaoz U."/>
            <person name="Brodie E.L."/>
            <person name="Williams K.H."/>
            <person name="Hubbard S.S."/>
            <person name="Banfield J.F."/>
        </authorList>
    </citation>
    <scope>NUCLEOTIDE SEQUENCE [LARGE SCALE GENOMIC DNA]</scope>
</reference>
<dbReference type="Pfam" id="PF02321">
    <property type="entry name" value="OEP"/>
    <property type="match status" value="1"/>
</dbReference>
<evidence type="ECO:0000313" key="8">
    <source>
        <dbReference type="EMBL" id="OGK03027.1"/>
    </source>
</evidence>
<accession>A0A1F7F927</accession>
<protein>
    <recommendedName>
        <fullName evidence="10">Transporter</fullName>
    </recommendedName>
</protein>
<dbReference type="AlphaFoldDB" id="A0A1F7F927"/>
<dbReference type="InterPro" id="IPR003423">
    <property type="entry name" value="OMP_efflux"/>
</dbReference>
<evidence type="ECO:0000256" key="6">
    <source>
        <dbReference type="ARBA" id="ARBA00023136"/>
    </source>
</evidence>
<dbReference type="GO" id="GO:0009279">
    <property type="term" value="C:cell outer membrane"/>
    <property type="evidence" value="ECO:0007669"/>
    <property type="project" value="UniProtKB-SubCell"/>
</dbReference>
<keyword evidence="4" id="KW-1134">Transmembrane beta strand</keyword>
<dbReference type="GO" id="GO:0015288">
    <property type="term" value="F:porin activity"/>
    <property type="evidence" value="ECO:0007669"/>
    <property type="project" value="TreeGrafter"/>
</dbReference>
<proteinExistence type="inferred from homology"/>
<comment type="caution">
    <text evidence="8">The sequence shown here is derived from an EMBL/GenBank/DDBJ whole genome shotgun (WGS) entry which is preliminary data.</text>
</comment>
<gene>
    <name evidence="8" type="ORF">A2519_21275</name>
</gene>
<evidence type="ECO:0000256" key="2">
    <source>
        <dbReference type="ARBA" id="ARBA00007613"/>
    </source>
</evidence>
<dbReference type="SUPFAM" id="SSF56954">
    <property type="entry name" value="Outer membrane efflux proteins (OEP)"/>
    <property type="match status" value="1"/>
</dbReference>
<dbReference type="PANTHER" id="PTHR30026">
    <property type="entry name" value="OUTER MEMBRANE PROTEIN TOLC"/>
    <property type="match status" value="1"/>
</dbReference>
<evidence type="ECO:0000256" key="3">
    <source>
        <dbReference type="ARBA" id="ARBA00022448"/>
    </source>
</evidence>
<sequence>MNYIFAFFILAFCTMSFGITEHEAVLIAVDKNPSLKIEKISLQKDSLQFQSVKSDAGFQVLVAGTNLVELHPATQTSYTSAAGKVESTEKTLETAITGTISRQIPGGGSLSASLSGNSDKNFDSSDAAYTTTARVALSQPLLKNAWGNSNVDYAIKVGRITLSLSAEQFRQKVLDIVSNVRTAYWDWVLAAQTAAIRSTELAYAANQLDMQRNRFRVGEGTEMDTLSAALEHLRAQENLMNAEYEERSSRESLLLELNAGPLQLQTAEEPEIRLDPIPNTDSLFAIARENSSQLRVLDLTQNSLMLQYKKETNSLLPEVNIETGLNNTTYGTSFFKDDNATSARENIFDPYIGIRFSYDVLARKRRHARASASLSLASNDIDREQEIKQLQIDIRNFIDAWHQDSTKMIIRTAEVAIADKGYLQATEGFKLGTIDNLSLIKAKNDLITARLNLLTSRINLKKLEIAVDKATGNTLRRFNIATQ</sequence>